<dbReference type="AlphaFoldDB" id="A0A4Y2HJA6"/>
<organism evidence="1 2">
    <name type="scientific">Araneus ventricosus</name>
    <name type="common">Orbweaver spider</name>
    <name type="synonym">Epeira ventricosa</name>
    <dbReference type="NCBI Taxonomy" id="182803"/>
    <lineage>
        <taxon>Eukaryota</taxon>
        <taxon>Metazoa</taxon>
        <taxon>Ecdysozoa</taxon>
        <taxon>Arthropoda</taxon>
        <taxon>Chelicerata</taxon>
        <taxon>Arachnida</taxon>
        <taxon>Araneae</taxon>
        <taxon>Araneomorphae</taxon>
        <taxon>Entelegynae</taxon>
        <taxon>Araneoidea</taxon>
        <taxon>Araneidae</taxon>
        <taxon>Araneus</taxon>
    </lineage>
</organism>
<name>A0A4Y2HJA6_ARAVE</name>
<evidence type="ECO:0000313" key="2">
    <source>
        <dbReference type="Proteomes" id="UP000499080"/>
    </source>
</evidence>
<accession>A0A4Y2HJA6</accession>
<reference evidence="1 2" key="1">
    <citation type="journal article" date="2019" name="Sci. Rep.">
        <title>Orb-weaving spider Araneus ventricosus genome elucidates the spidroin gene catalogue.</title>
        <authorList>
            <person name="Kono N."/>
            <person name="Nakamura H."/>
            <person name="Ohtoshi R."/>
            <person name="Moran D.A.P."/>
            <person name="Shinohara A."/>
            <person name="Yoshida Y."/>
            <person name="Fujiwara M."/>
            <person name="Mori M."/>
            <person name="Tomita M."/>
            <person name="Arakawa K."/>
        </authorList>
    </citation>
    <scope>NUCLEOTIDE SEQUENCE [LARGE SCALE GENOMIC DNA]</scope>
</reference>
<sequence length="118" mass="13418">MSRNICRSLAVISRLLKNPCNYGTKQSTGGSRGSLKEKLSSSQIKYELKLPCTSRIIINALHSNAKVVYKKLKGKLPLSKRRIDSRTNFARKQLTACINWNVVVFSYEKCLIKWASRI</sequence>
<protein>
    <recommendedName>
        <fullName evidence="3">Transposase Tc1-like domain-containing protein</fullName>
    </recommendedName>
</protein>
<keyword evidence="2" id="KW-1185">Reference proteome</keyword>
<dbReference type="Proteomes" id="UP000499080">
    <property type="component" value="Unassembled WGS sequence"/>
</dbReference>
<gene>
    <name evidence="1" type="ORF">AVEN_71107_1</name>
</gene>
<proteinExistence type="predicted"/>
<evidence type="ECO:0008006" key="3">
    <source>
        <dbReference type="Google" id="ProtNLM"/>
    </source>
</evidence>
<comment type="caution">
    <text evidence="1">The sequence shown here is derived from an EMBL/GenBank/DDBJ whole genome shotgun (WGS) entry which is preliminary data.</text>
</comment>
<dbReference type="EMBL" id="BGPR01001978">
    <property type="protein sequence ID" value="GBM65422.1"/>
    <property type="molecule type" value="Genomic_DNA"/>
</dbReference>
<evidence type="ECO:0000313" key="1">
    <source>
        <dbReference type="EMBL" id="GBM65422.1"/>
    </source>
</evidence>